<dbReference type="Gene3D" id="1.20.1640.10">
    <property type="entry name" value="Multidrug efflux transporter AcrB transmembrane domain"/>
    <property type="match status" value="2"/>
</dbReference>
<gene>
    <name evidence="9 14" type="primary">secD</name>
    <name evidence="10" type="synonym">secF</name>
    <name evidence="14" type="ORF">HCT48_01145</name>
</gene>
<evidence type="ECO:0000256" key="10">
    <source>
        <dbReference type="HAMAP-Rule" id="MF_01464"/>
    </source>
</evidence>
<organism evidence="14 15">
    <name type="scientific">Entomospira culicis</name>
    <dbReference type="NCBI Taxonomy" id="2719989"/>
    <lineage>
        <taxon>Bacteria</taxon>
        <taxon>Pseudomonadati</taxon>
        <taxon>Spirochaetota</taxon>
        <taxon>Spirochaetia</taxon>
        <taxon>Spirochaetales</taxon>
        <taxon>Spirochaetaceae</taxon>
        <taxon>Entomospira</taxon>
    </lineage>
</organism>
<dbReference type="Gene3D" id="3.30.70.3220">
    <property type="match status" value="1"/>
</dbReference>
<dbReference type="InterPro" id="IPR054384">
    <property type="entry name" value="SecDF_P1_head"/>
</dbReference>
<evidence type="ECO:0000313" key="15">
    <source>
        <dbReference type="Proteomes" id="UP000778951"/>
    </source>
</evidence>
<feature type="transmembrane region" description="Helical" evidence="9">
    <location>
        <begin position="444"/>
        <end position="464"/>
    </location>
</feature>
<comment type="function">
    <text evidence="9">Part of the Sec protein translocase complex. Interacts with the SecYEG preprotein conducting channel. SecDF uses the proton motive force (PMF) to complete protein translocation after the ATP-dependent function of SecA.</text>
</comment>
<evidence type="ECO:0000313" key="14">
    <source>
        <dbReference type="EMBL" id="NIZ68827.1"/>
    </source>
</evidence>
<feature type="transmembrane region" description="Helical" evidence="9">
    <location>
        <begin position="7"/>
        <end position="28"/>
    </location>
</feature>
<dbReference type="AlphaFoldDB" id="A0A968KW56"/>
<feature type="transmembrane region" description="Helical" evidence="9">
    <location>
        <begin position="543"/>
        <end position="565"/>
    </location>
</feature>
<dbReference type="GO" id="GO:0006605">
    <property type="term" value="P:protein targeting"/>
    <property type="evidence" value="ECO:0007669"/>
    <property type="project" value="UniProtKB-UniRule"/>
</dbReference>
<keyword evidence="2 9" id="KW-0813">Transport</keyword>
<comment type="subunit">
    <text evidence="9">Forms a complex with SecF. Part of the essential Sec protein translocation apparatus which comprises SecA, SecYEG and auxiliary proteins SecDF. Other proteins may also be involved.</text>
</comment>
<dbReference type="SUPFAM" id="SSF82866">
    <property type="entry name" value="Multidrug efflux transporter AcrB transmembrane domain"/>
    <property type="match status" value="2"/>
</dbReference>
<dbReference type="Pfam" id="PF21760">
    <property type="entry name" value="SecD_1st"/>
    <property type="match status" value="1"/>
</dbReference>
<evidence type="ECO:0000256" key="2">
    <source>
        <dbReference type="ARBA" id="ARBA00022448"/>
    </source>
</evidence>
<dbReference type="FunFam" id="1.20.1640.10:FF:000004">
    <property type="entry name" value="Protein translocase subunit SecD"/>
    <property type="match status" value="1"/>
</dbReference>
<evidence type="ECO:0000256" key="6">
    <source>
        <dbReference type="ARBA" id="ARBA00022989"/>
    </source>
</evidence>
<dbReference type="GO" id="GO:0015450">
    <property type="term" value="F:protein-transporting ATPase activity"/>
    <property type="evidence" value="ECO:0007669"/>
    <property type="project" value="InterPro"/>
</dbReference>
<dbReference type="PANTHER" id="PTHR30081:SF1">
    <property type="entry name" value="PROTEIN TRANSLOCASE SUBUNIT SECD"/>
    <property type="match status" value="1"/>
</dbReference>
<feature type="transmembrane region" description="Helical" evidence="9">
    <location>
        <begin position="470"/>
        <end position="489"/>
    </location>
</feature>
<evidence type="ECO:0000256" key="4">
    <source>
        <dbReference type="ARBA" id="ARBA00022692"/>
    </source>
</evidence>
<evidence type="ECO:0000256" key="7">
    <source>
        <dbReference type="ARBA" id="ARBA00023010"/>
    </source>
</evidence>
<name>A0A968KW56_9SPIO</name>
<keyword evidence="5 9" id="KW-0653">Protein transport</keyword>
<dbReference type="InterPro" id="IPR048634">
    <property type="entry name" value="SecD_SecF_C"/>
</dbReference>
<comment type="similarity">
    <text evidence="9">Belongs to the SecD/SecF family. SecD subfamily.</text>
</comment>
<dbReference type="EMBL" id="JAATLM010000001">
    <property type="protein sequence ID" value="NIZ68827.1"/>
    <property type="molecule type" value="Genomic_DNA"/>
</dbReference>
<dbReference type="NCBIfam" id="TIGR00966">
    <property type="entry name" value="transloc_SecF"/>
    <property type="match status" value="1"/>
</dbReference>
<dbReference type="NCBIfam" id="TIGR00916">
    <property type="entry name" value="2A0604s01"/>
    <property type="match status" value="1"/>
</dbReference>
<feature type="domain" description="SecDF P1 head subdomain" evidence="13">
    <location>
        <begin position="296"/>
        <end position="396"/>
    </location>
</feature>
<accession>A0A968KW56</accession>
<evidence type="ECO:0000256" key="5">
    <source>
        <dbReference type="ARBA" id="ARBA00022927"/>
    </source>
</evidence>
<keyword evidence="15" id="KW-1185">Reference proteome</keyword>
<dbReference type="PANTHER" id="PTHR30081">
    <property type="entry name" value="PROTEIN-EXPORT MEMBRANE PROTEIN SEC"/>
    <property type="match status" value="1"/>
</dbReference>
<comment type="subcellular location">
    <subcellularLocation>
        <location evidence="1 9">Cell membrane</location>
        <topology evidence="1 9">Multi-pass membrane protein</topology>
    </subcellularLocation>
</comment>
<feature type="transmembrane region" description="Helical" evidence="9">
    <location>
        <begin position="417"/>
        <end position="437"/>
    </location>
</feature>
<comment type="caution">
    <text evidence="9">Lacks conserved residue(s) required for the propagation of feature annotation.</text>
</comment>
<feature type="transmembrane region" description="Helical" evidence="9">
    <location>
        <begin position="750"/>
        <end position="772"/>
    </location>
</feature>
<feature type="transmembrane region" description="Helical" evidence="9">
    <location>
        <begin position="723"/>
        <end position="743"/>
    </location>
</feature>
<keyword evidence="3 9" id="KW-1003">Cell membrane</keyword>
<dbReference type="InterPro" id="IPR005665">
    <property type="entry name" value="SecF_bac"/>
</dbReference>
<dbReference type="GO" id="GO:0043952">
    <property type="term" value="P:protein transport by the Sec complex"/>
    <property type="evidence" value="ECO:0007669"/>
    <property type="project" value="UniProtKB-UniRule"/>
</dbReference>
<evidence type="ECO:0000259" key="13">
    <source>
        <dbReference type="Pfam" id="PF22599"/>
    </source>
</evidence>
<dbReference type="InterPro" id="IPR048631">
    <property type="entry name" value="SecD_1st"/>
</dbReference>
<dbReference type="Pfam" id="PF02355">
    <property type="entry name" value="SecD_SecF_C"/>
    <property type="match status" value="2"/>
</dbReference>
<dbReference type="Proteomes" id="UP000778951">
    <property type="component" value="Unassembled WGS sequence"/>
</dbReference>
<dbReference type="InterPro" id="IPR055344">
    <property type="entry name" value="SecD_SecF_C_bact"/>
</dbReference>
<keyword evidence="6 9" id="KW-1133">Transmembrane helix</keyword>
<dbReference type="Gene3D" id="3.30.1360.200">
    <property type="match status" value="1"/>
</dbReference>
<evidence type="ECO:0000259" key="11">
    <source>
        <dbReference type="Pfam" id="PF02355"/>
    </source>
</evidence>
<feature type="domain" description="Protein translocase subunit SecDF P1" evidence="12">
    <location>
        <begin position="183"/>
        <end position="239"/>
    </location>
</feature>
<proteinExistence type="inferred from homology"/>
<feature type="transmembrane region" description="Helical" evidence="9">
    <location>
        <begin position="863"/>
        <end position="881"/>
    </location>
</feature>
<dbReference type="HAMAP" id="MF_01463_B">
    <property type="entry name" value="SecD_B"/>
    <property type="match status" value="1"/>
</dbReference>
<dbReference type="NCBIfam" id="TIGR01129">
    <property type="entry name" value="secD"/>
    <property type="match status" value="1"/>
</dbReference>
<protein>
    <recommendedName>
        <fullName evidence="9 10">Multifunctional fusion protein</fullName>
    </recommendedName>
    <domain>
        <recommendedName>
            <fullName evidence="9">Protein translocase subunit SecD</fullName>
        </recommendedName>
    </domain>
    <domain>
        <recommendedName>
            <fullName evidence="10">Protein-export membrane protein SecF</fullName>
        </recommendedName>
    </domain>
</protein>
<reference evidence="14" key="1">
    <citation type="submission" date="2020-03" db="EMBL/GenBank/DDBJ databases">
        <title>Spirochaetal bacteria isolated from arthropods constitute a novel genus Entomospira genus novum within the order Spirochaetales.</title>
        <authorList>
            <person name="Grana-Miraglia L."/>
            <person name="Sikutova S."/>
            <person name="Fingerle V."/>
            <person name="Sing A."/>
            <person name="Castillo-Ramirez S."/>
            <person name="Margos G."/>
            <person name="Rudolf I."/>
        </authorList>
    </citation>
    <scope>NUCLEOTIDE SEQUENCE</scope>
    <source>
        <strain evidence="14">BR149</strain>
    </source>
</reference>
<evidence type="ECO:0000259" key="12">
    <source>
        <dbReference type="Pfam" id="PF21760"/>
    </source>
</evidence>
<comment type="caution">
    <text evidence="14">The sequence shown here is derived from an EMBL/GenBank/DDBJ whole genome shotgun (WGS) entry which is preliminary data.</text>
</comment>
<evidence type="ECO:0000256" key="9">
    <source>
        <dbReference type="HAMAP-Rule" id="MF_01463"/>
    </source>
</evidence>
<dbReference type="InterPro" id="IPR005791">
    <property type="entry name" value="SecD"/>
</dbReference>
<feature type="transmembrane region" description="Helical" evidence="9">
    <location>
        <begin position="604"/>
        <end position="622"/>
    </location>
</feature>
<keyword evidence="8 9" id="KW-0472">Membrane</keyword>
<keyword evidence="4 9" id="KW-0812">Transmembrane</keyword>
<comment type="subunit">
    <text evidence="10">Forms a complex with SecD. Part of the essential Sec protein translocation apparatus which comprises SecA, SecYEG and auxiliary proteins SecDF. Other proteins may also be involved.</text>
</comment>
<comment type="similarity">
    <text evidence="10">Belongs to the SecD/SecF family. SecF subfamily.</text>
</comment>
<sequence>MGKIVRLIIVTSMIALSVVFLYPTYQWFFSGMSEELKVAAVQPKEVIGQQARVQAQWDVQALEALVVQSRENPSQMVTLPEELGYFYDYAKQTYRLAKVAFPANPSVPDLLRFTQSRDELIDFSRNYHGQKVLDVKRIKERAFNLGLDLAGGLGATLRADFTPLVEKLEREPNVQEINDAMVSAVDAVRNRADRFGATEPNIRRQGSDQILIELPGEQDPDAINRLVAQQGSLSFHLVNIEQTNLMAYYFSQNPTAIELIDTRTGRFTDTNILSADYLIFPYSVRDKFGEEEFRGYYVLDAEVSMAGSHIKGVSIGSSDFGEPTVNFSLDNEGAVIFARLTSENVGRQLAVVMEGSIKSVANIAGPIPGGNVQVTGFTPIEAQQLSIVLKSSGLPVDLSIINIQSVGPTLGAETIEAGVRALLFGFLLVVIFAVAYYKGSGVQASITLLLNLLFTLALLSSIGFTLTLTSMAGIILNVGMAIDANVLIFERIKEELRAGHSRKVAIERGFARAFSAIFDSNITTFIVALFLSQMGSGPVKGFAVTLAIGIITNLFTAVYISRLLFDMGSDWFRAQNISIGYGASVRPVDKSHAKEERKLPFLRLAKMVTPIGLLVLAGLWVGTFTQKGFNVGVDFSAGLSMNVFIDGEGSLVAVQDALSSVDNVKVVDVDTRGYFRISVPESSEENFAGVTEQKIMELLRGQFGEANLLSSEFVGSSFSEDTISGALKAILGSVVLILFYLWLRFKRLGFSLATLLGTVHDVVFILGFIGALQLEVSSATVAAVLAILAYSLNDSIVIFDRIRENGQNLRFGSRIEDIINGSLSQTLSRTILTTSSTMLAILPLIIFATGSVQLFAIKMMVGITVGTYSSIFIASLVYYFFIKRRDGEHFAVEKKRVVAKGSSQA</sequence>
<evidence type="ECO:0000256" key="3">
    <source>
        <dbReference type="ARBA" id="ARBA00022475"/>
    </source>
</evidence>
<dbReference type="InterPro" id="IPR022813">
    <property type="entry name" value="SecD/SecF_arch_bac"/>
</dbReference>
<dbReference type="RefSeq" id="WP_167694943.1">
    <property type="nucleotide sequence ID" value="NZ_CP118181.1"/>
</dbReference>
<feature type="domain" description="Protein export membrane protein SecD/SecF C-terminal" evidence="11">
    <location>
        <begin position="397"/>
        <end position="563"/>
    </location>
</feature>
<dbReference type="GO" id="GO:0005886">
    <property type="term" value="C:plasma membrane"/>
    <property type="evidence" value="ECO:0007669"/>
    <property type="project" value="UniProtKB-SubCell"/>
</dbReference>
<feature type="transmembrane region" description="Helical" evidence="9">
    <location>
        <begin position="778"/>
        <end position="799"/>
    </location>
</feature>
<dbReference type="Pfam" id="PF22599">
    <property type="entry name" value="SecDF_P1_head"/>
    <property type="match status" value="1"/>
</dbReference>
<dbReference type="GO" id="GO:0065002">
    <property type="term" value="P:intracellular protein transmembrane transport"/>
    <property type="evidence" value="ECO:0007669"/>
    <property type="project" value="UniProtKB-UniRule"/>
</dbReference>
<feature type="domain" description="Protein export membrane protein SecD/SecF C-terminal" evidence="11">
    <location>
        <begin position="699"/>
        <end position="882"/>
    </location>
</feature>
<evidence type="ECO:0000256" key="1">
    <source>
        <dbReference type="ARBA" id="ARBA00004651"/>
    </source>
</evidence>
<dbReference type="HAMAP" id="MF_01464_B">
    <property type="entry name" value="SecF_B"/>
    <property type="match status" value="1"/>
</dbReference>
<dbReference type="PRINTS" id="PR01755">
    <property type="entry name" value="SECFTRNLCASE"/>
</dbReference>
<keyword evidence="7 9" id="KW-0811">Translocation</keyword>
<feature type="transmembrane region" description="Helical" evidence="9">
    <location>
        <begin position="838"/>
        <end position="857"/>
    </location>
</feature>
<dbReference type="InterPro" id="IPR022645">
    <property type="entry name" value="SecD/SecF_bac"/>
</dbReference>
<feature type="transmembrane region" description="Helical" evidence="9">
    <location>
        <begin position="510"/>
        <end position="531"/>
    </location>
</feature>
<evidence type="ECO:0000256" key="8">
    <source>
        <dbReference type="ARBA" id="ARBA00023136"/>
    </source>
</evidence>